<evidence type="ECO:0000313" key="5">
    <source>
        <dbReference type="EMBL" id="CAD7235417.1"/>
    </source>
</evidence>
<proteinExistence type="predicted"/>
<dbReference type="SMART" id="SM00642">
    <property type="entry name" value="Aamy"/>
    <property type="match status" value="1"/>
</dbReference>
<dbReference type="PANTHER" id="PTHR10357">
    <property type="entry name" value="ALPHA-AMYLASE FAMILY MEMBER"/>
    <property type="match status" value="1"/>
</dbReference>
<gene>
    <name evidence="5" type="ORF">CTOB1V02_LOCUS13232</name>
</gene>
<dbReference type="PANTHER" id="PTHR10357:SF179">
    <property type="entry name" value="NEUTRAL AND BASIC AMINO ACID TRANSPORT PROTEIN RBAT"/>
    <property type="match status" value="1"/>
</dbReference>
<dbReference type="Gene3D" id="3.20.20.80">
    <property type="entry name" value="Glycosidases"/>
    <property type="match status" value="2"/>
</dbReference>
<keyword evidence="4" id="KW-0326">Glycosidase</keyword>
<dbReference type="OrthoDB" id="1740265at2759"/>
<dbReference type="AlphaFoldDB" id="A0A7R8ZUY9"/>
<dbReference type="GO" id="GO:0004558">
    <property type="term" value="F:alpha-1,4-glucosidase activity"/>
    <property type="evidence" value="ECO:0007669"/>
    <property type="project" value="UniProtKB-EC"/>
</dbReference>
<dbReference type="SUPFAM" id="SSF51445">
    <property type="entry name" value="(Trans)glycosidases"/>
    <property type="match status" value="1"/>
</dbReference>
<dbReference type="InterPro" id="IPR006047">
    <property type="entry name" value="GH13_cat_dom"/>
</dbReference>
<evidence type="ECO:0000256" key="4">
    <source>
        <dbReference type="ARBA" id="ARBA00023295"/>
    </source>
</evidence>
<dbReference type="Pfam" id="PF00128">
    <property type="entry name" value="Alpha-amylase"/>
    <property type="match status" value="1"/>
</dbReference>
<dbReference type="GO" id="GO:0009313">
    <property type="term" value="P:oligosaccharide catabolic process"/>
    <property type="evidence" value="ECO:0007669"/>
    <property type="project" value="TreeGrafter"/>
</dbReference>
<evidence type="ECO:0000256" key="3">
    <source>
        <dbReference type="ARBA" id="ARBA00022801"/>
    </source>
</evidence>
<evidence type="ECO:0000256" key="1">
    <source>
        <dbReference type="ARBA" id="ARBA00001657"/>
    </source>
</evidence>
<dbReference type="FunFam" id="3.90.400.10:FF:000002">
    <property type="entry name" value="Sucrose isomerase"/>
    <property type="match status" value="1"/>
</dbReference>
<reference evidence="5" key="1">
    <citation type="submission" date="2020-11" db="EMBL/GenBank/DDBJ databases">
        <authorList>
            <person name="Tran Van P."/>
        </authorList>
    </citation>
    <scope>NUCLEOTIDE SEQUENCE</scope>
</reference>
<dbReference type="SUPFAM" id="SSF51011">
    <property type="entry name" value="Glycosyl hydrolase domain"/>
    <property type="match status" value="1"/>
</dbReference>
<dbReference type="EMBL" id="OB672629">
    <property type="protein sequence ID" value="CAD7235417.1"/>
    <property type="molecule type" value="Genomic_DNA"/>
</dbReference>
<dbReference type="EC" id="3.2.1.20" evidence="2"/>
<keyword evidence="3" id="KW-0378">Hydrolase</keyword>
<protein>
    <recommendedName>
        <fullName evidence="2">alpha-glucosidase</fullName>
        <ecNumber evidence="2">3.2.1.20</ecNumber>
    </recommendedName>
</protein>
<dbReference type="CDD" id="cd11330">
    <property type="entry name" value="AmyAc_OligoGlu"/>
    <property type="match status" value="1"/>
</dbReference>
<evidence type="ECO:0000256" key="2">
    <source>
        <dbReference type="ARBA" id="ARBA00012741"/>
    </source>
</evidence>
<dbReference type="InterPro" id="IPR045857">
    <property type="entry name" value="O16G_dom_2"/>
</dbReference>
<name>A0A7R8ZUY9_9CRUS</name>
<organism evidence="5">
    <name type="scientific">Cyprideis torosa</name>
    <dbReference type="NCBI Taxonomy" id="163714"/>
    <lineage>
        <taxon>Eukaryota</taxon>
        <taxon>Metazoa</taxon>
        <taxon>Ecdysozoa</taxon>
        <taxon>Arthropoda</taxon>
        <taxon>Crustacea</taxon>
        <taxon>Oligostraca</taxon>
        <taxon>Ostracoda</taxon>
        <taxon>Podocopa</taxon>
        <taxon>Podocopida</taxon>
        <taxon>Cytherocopina</taxon>
        <taxon>Cytheroidea</taxon>
        <taxon>Cytherideidae</taxon>
        <taxon>Cyprideis</taxon>
    </lineage>
</organism>
<dbReference type="GO" id="GO:0004556">
    <property type="term" value="F:alpha-amylase activity"/>
    <property type="evidence" value="ECO:0007669"/>
    <property type="project" value="TreeGrafter"/>
</dbReference>
<dbReference type="Gene3D" id="2.60.40.1180">
    <property type="entry name" value="Golgi alpha-mannosidase II"/>
    <property type="match status" value="1"/>
</dbReference>
<dbReference type="Gene3D" id="3.90.400.10">
    <property type="entry name" value="Oligo-1,6-glucosidase, Domain 2"/>
    <property type="match status" value="1"/>
</dbReference>
<comment type="catalytic activity">
    <reaction evidence="1">
        <text>Hydrolysis of terminal, non-reducing (1-&gt;4)-linked alpha-D-glucose residues with release of alpha-D-glucose.</text>
        <dbReference type="EC" id="3.2.1.20"/>
    </reaction>
</comment>
<dbReference type="InterPro" id="IPR017853">
    <property type="entry name" value="GH"/>
</dbReference>
<accession>A0A7R8ZUY9</accession>
<dbReference type="InterPro" id="IPR013780">
    <property type="entry name" value="Glyco_hydro_b"/>
</dbReference>
<sequence>MKDFGYDVSDYCGIDPMFGQLADFDTLIEQAHQRGIRVLIDLVLSHTSDQHDWFKESRQSRDNAKADWYVWADPKPDGSPPTNWLSIFGGSAWEWDTVRRQYYMHNFLASQPDLNFHNPEVQDALLEVARFWLERGVDGFRLDTANMYAHDAELRDNPPLQPGDGINGIDVTNPYAMQDPVYNINRPETPLFMERFRQVLDQYPATTSVGELGAVRDMYETIATYTEKGKRLHMAYSFDFMTPEYSADHITHILCTMKERVGRGWPCWAFSNHDVTRVVTRWGTGPEGAVMLIALLTSMGGSACVYQGEELGFPEAEVAFEDLQDPFGIRFWPGYKGRDGCRTPMAWNDTVEQGGFSDTKPWLPVAATHKQRAVNVQDADGESTLNRVRQFFGWRHNQAALLRGELTVLEAPDNLVAFRCETADERLLCVFNLQDIAAEFDAGTSGVQATSGHGFEATTEYQAGVIKLAGYGVFFGSLG</sequence>